<proteinExistence type="predicted"/>
<dbReference type="InterPro" id="IPR013136">
    <property type="entry name" value="WSTF_Acf1_Cbp146"/>
</dbReference>
<dbReference type="PANTHER" id="PTHR32075">
    <property type="entry name" value="ISWI CHROMATIN-REMODELING COMPLEX SUBUNIT YPL216W-RELATED"/>
    <property type="match status" value="1"/>
</dbReference>
<feature type="compositionally biased region" description="Basic and acidic residues" evidence="5">
    <location>
        <begin position="771"/>
        <end position="793"/>
    </location>
</feature>
<gene>
    <name evidence="7" type="ORF">THASP1DRAFT_30335</name>
</gene>
<dbReference type="Pfam" id="PF10537">
    <property type="entry name" value="WAC_Acf1_DNA_bd"/>
    <property type="match status" value="1"/>
</dbReference>
<dbReference type="GO" id="GO:0000785">
    <property type="term" value="C:chromatin"/>
    <property type="evidence" value="ECO:0007669"/>
    <property type="project" value="UniProtKB-ARBA"/>
</dbReference>
<dbReference type="Pfam" id="PF02791">
    <property type="entry name" value="DDT"/>
    <property type="match status" value="1"/>
</dbReference>
<evidence type="ECO:0000256" key="4">
    <source>
        <dbReference type="SAM" id="Coils"/>
    </source>
</evidence>
<feature type="region of interest" description="Disordered" evidence="5">
    <location>
        <begin position="771"/>
        <end position="819"/>
    </location>
</feature>
<name>A0A4P9XPP5_9FUNG</name>
<evidence type="ECO:0000256" key="3">
    <source>
        <dbReference type="PROSITE-ProRule" id="PRU00475"/>
    </source>
</evidence>
<evidence type="ECO:0000256" key="5">
    <source>
        <dbReference type="SAM" id="MobiDB-lite"/>
    </source>
</evidence>
<reference evidence="8" key="1">
    <citation type="journal article" date="2018" name="Nat. Microbiol.">
        <title>Leveraging single-cell genomics to expand the fungal tree of life.</title>
        <authorList>
            <person name="Ahrendt S.R."/>
            <person name="Quandt C.A."/>
            <person name="Ciobanu D."/>
            <person name="Clum A."/>
            <person name="Salamov A."/>
            <person name="Andreopoulos B."/>
            <person name="Cheng J.F."/>
            <person name="Woyke T."/>
            <person name="Pelin A."/>
            <person name="Henrissat B."/>
            <person name="Reynolds N.K."/>
            <person name="Benny G.L."/>
            <person name="Smith M.E."/>
            <person name="James T.Y."/>
            <person name="Grigoriev I.V."/>
        </authorList>
    </citation>
    <scope>NUCLEOTIDE SEQUENCE [LARGE SCALE GENOMIC DNA]</scope>
    <source>
        <strain evidence="8">RSA 1356</strain>
    </source>
</reference>
<feature type="compositionally biased region" description="Polar residues" evidence="5">
    <location>
        <begin position="564"/>
        <end position="574"/>
    </location>
</feature>
<dbReference type="PROSITE" id="PS51136">
    <property type="entry name" value="WAC"/>
    <property type="match status" value="1"/>
</dbReference>
<keyword evidence="2 3" id="KW-0539">Nucleus</keyword>
<dbReference type="Proteomes" id="UP000271241">
    <property type="component" value="Unassembled WGS sequence"/>
</dbReference>
<dbReference type="AlphaFoldDB" id="A0A4P9XPP5"/>
<evidence type="ECO:0000259" key="6">
    <source>
        <dbReference type="PROSITE" id="PS51136"/>
    </source>
</evidence>
<protein>
    <submittedName>
        <fullName evidence="7">ATP-utilizing chromatin assembly and remodelling N-terminal-domain-containing protein</fullName>
    </submittedName>
</protein>
<feature type="region of interest" description="Disordered" evidence="5">
    <location>
        <begin position="393"/>
        <end position="434"/>
    </location>
</feature>
<dbReference type="EMBL" id="KZ992665">
    <property type="protein sequence ID" value="RKP07852.1"/>
    <property type="molecule type" value="Genomic_DNA"/>
</dbReference>
<evidence type="ECO:0000313" key="7">
    <source>
        <dbReference type="EMBL" id="RKP07852.1"/>
    </source>
</evidence>
<feature type="coiled-coil region" evidence="4">
    <location>
        <begin position="601"/>
        <end position="654"/>
    </location>
</feature>
<dbReference type="GO" id="GO:0031509">
    <property type="term" value="P:subtelomeric heterochromatin formation"/>
    <property type="evidence" value="ECO:0007669"/>
    <property type="project" value="TreeGrafter"/>
</dbReference>
<dbReference type="GO" id="GO:0005634">
    <property type="term" value="C:nucleus"/>
    <property type="evidence" value="ECO:0007669"/>
    <property type="project" value="UniProtKB-SubCell"/>
</dbReference>
<dbReference type="OrthoDB" id="332390at2759"/>
<feature type="domain" description="WAC" evidence="6">
    <location>
        <begin position="11"/>
        <end position="118"/>
    </location>
</feature>
<feature type="compositionally biased region" description="Acidic residues" evidence="5">
    <location>
        <begin position="394"/>
        <end position="416"/>
    </location>
</feature>
<evidence type="ECO:0000256" key="1">
    <source>
        <dbReference type="ARBA" id="ARBA00004123"/>
    </source>
</evidence>
<comment type="subcellular location">
    <subcellularLocation>
        <location evidence="1 3">Nucleus</location>
    </subcellularLocation>
</comment>
<dbReference type="PANTHER" id="PTHR32075:SF6">
    <property type="entry name" value="ISWI CHROMATIN-REMODELING COMPLEX SUBUNIT YPL216W-RELATED"/>
    <property type="match status" value="1"/>
</dbReference>
<dbReference type="InterPro" id="IPR028941">
    <property type="entry name" value="WHIM2_dom"/>
</dbReference>
<keyword evidence="4" id="KW-0175">Coiled coil</keyword>
<dbReference type="InterPro" id="IPR018501">
    <property type="entry name" value="DDT_dom"/>
</dbReference>
<keyword evidence="8" id="KW-1185">Reference proteome</keyword>
<dbReference type="STRING" id="78915.A0A4P9XPP5"/>
<evidence type="ECO:0000256" key="2">
    <source>
        <dbReference type="ARBA" id="ARBA00023242"/>
    </source>
</evidence>
<sequence>MPEIHDGEEEQPCWMIRFTGETFRSYDEYLARYQFYRKPVWQCEHTGKQSLTYEQALESEQRSRRAVEERLPSRGLRRAILKLVQFQTSRIDNLVDEAYQKLQHRFFADEPVNYQADDGLVYGVRVMQVLPRRSRTSLQHILNDVPMPSPPPDELDVVDATEVEYRVRMMDAFNSDPSEHIVDGTYLSRNRQTFTKQLLRQFIRDAATKDNYVNAPWLVKPEIAHIYGISTQLPPALQVLRDEAARKKAKKKAHYDPLYAADERLEGRATPEKRTAEERKGSPEKKFKLEEEAAGRIKYPIDDLQLPLHERRMPPRTTCVPDVWFHDLFETWWFLCTFGAALELTGFSLEDFRMSVLHDSLDPLCRLTSATYTTLIRCAATDRDTLVARHDELMDSSDDDSDEDDEETNDQDDAMQEDAKHGKRAAKTAHHDGDADPLEAVELHEASENWWEGVDDEVEWEARLLGCMRELATEDTLPGYGDIARHLISIGVTPEDVAECYVTLRPEQKLAVMCWLIDLVVDGSVIRSSMDQRSEKVTELRKERMDISRELRKIVTQRADVEAQMNTDGETGSMHSERESTPLSTTHDPALDSDDSSGLTARQAKLRAKNLEREIKEAQRQREIGRAREELRTRRKLDEEERILLRKREKLDREISCCLAIRAIPLGYDRWYRRYWFVASVAGQEVANTGDRIYIQPPLEDERAALDSSAPALREHWNSACAEQHAGHWAYLNTEEQLDQLQVWLDPRGERELALRRALEKQRETILEAIEERQQQREQPDEDKAATRAEASRRSLRSRHAASANEPHLKYVNRLAAQS</sequence>
<dbReference type="Pfam" id="PF15613">
    <property type="entry name" value="WSD"/>
    <property type="match status" value="1"/>
</dbReference>
<accession>A0A4P9XPP5</accession>
<feature type="region of interest" description="Disordered" evidence="5">
    <location>
        <begin position="562"/>
        <end position="599"/>
    </location>
</feature>
<organism evidence="7 8">
    <name type="scientific">Thamnocephalis sphaerospora</name>
    <dbReference type="NCBI Taxonomy" id="78915"/>
    <lineage>
        <taxon>Eukaryota</taxon>
        <taxon>Fungi</taxon>
        <taxon>Fungi incertae sedis</taxon>
        <taxon>Zoopagomycota</taxon>
        <taxon>Zoopagomycotina</taxon>
        <taxon>Zoopagomycetes</taxon>
        <taxon>Zoopagales</taxon>
        <taxon>Sigmoideomycetaceae</taxon>
        <taxon>Thamnocephalis</taxon>
    </lineage>
</organism>
<evidence type="ECO:0000313" key="8">
    <source>
        <dbReference type="Proteomes" id="UP000271241"/>
    </source>
</evidence>
<dbReference type="GO" id="GO:0000781">
    <property type="term" value="C:chromosome, telomeric region"/>
    <property type="evidence" value="ECO:0007669"/>
    <property type="project" value="GOC"/>
</dbReference>